<dbReference type="Gene3D" id="1.20.1050.10">
    <property type="match status" value="1"/>
</dbReference>
<dbReference type="EMBL" id="LSSK01000907">
    <property type="protein sequence ID" value="OMH81396.1"/>
    <property type="molecule type" value="Genomic_DNA"/>
</dbReference>
<dbReference type="InterPro" id="IPR040079">
    <property type="entry name" value="Glutathione_S-Trfase"/>
</dbReference>
<accession>A0A1R1PKA5</accession>
<comment type="caution">
    <text evidence="4">The sequence shown here is derived from an EMBL/GenBank/DDBJ whole genome shotgun (WGS) entry which is preliminary data.</text>
</comment>
<dbReference type="PROSITE" id="PS51354">
    <property type="entry name" value="GLUTAREDOXIN_2"/>
    <property type="match status" value="1"/>
</dbReference>
<dbReference type="Pfam" id="PF14497">
    <property type="entry name" value="GST_C_3"/>
    <property type="match status" value="1"/>
</dbReference>
<name>A0A1R1PKA5_ZANCU</name>
<dbReference type="InterPro" id="IPR004045">
    <property type="entry name" value="Glutathione_S-Trfase_N"/>
</dbReference>
<keyword evidence="4" id="KW-0413">Isomerase</keyword>
<evidence type="ECO:0000256" key="1">
    <source>
        <dbReference type="ARBA" id="ARBA00010007"/>
    </source>
</evidence>
<dbReference type="PANTHER" id="PTHR42673:SF4">
    <property type="entry name" value="MALEYLACETOACETATE ISOMERASE"/>
    <property type="match status" value="1"/>
</dbReference>
<dbReference type="PROSITE" id="PS50404">
    <property type="entry name" value="GST_NTER"/>
    <property type="match status" value="1"/>
</dbReference>
<dbReference type="InterPro" id="IPR036249">
    <property type="entry name" value="Thioredoxin-like_sf"/>
</dbReference>
<evidence type="ECO:0000313" key="5">
    <source>
        <dbReference type="Proteomes" id="UP000188320"/>
    </source>
</evidence>
<dbReference type="SFLD" id="SFLDG00358">
    <property type="entry name" value="Main_(cytGST)"/>
    <property type="match status" value="1"/>
</dbReference>
<dbReference type="Gene3D" id="3.40.30.10">
    <property type="entry name" value="Glutaredoxin"/>
    <property type="match status" value="1"/>
</dbReference>
<dbReference type="InterPro" id="IPR036282">
    <property type="entry name" value="Glutathione-S-Trfase_C_sf"/>
</dbReference>
<dbReference type="GO" id="GO:0004364">
    <property type="term" value="F:glutathione transferase activity"/>
    <property type="evidence" value="ECO:0007669"/>
    <property type="project" value="TreeGrafter"/>
</dbReference>
<gene>
    <name evidence="4" type="ORF">AX774_g5153</name>
</gene>
<dbReference type="GO" id="GO:0005737">
    <property type="term" value="C:cytoplasm"/>
    <property type="evidence" value="ECO:0007669"/>
    <property type="project" value="InterPro"/>
</dbReference>
<evidence type="ECO:0000313" key="4">
    <source>
        <dbReference type="EMBL" id="OMH81396.1"/>
    </source>
</evidence>
<dbReference type="NCBIfam" id="TIGR01262">
    <property type="entry name" value="maiA"/>
    <property type="match status" value="1"/>
</dbReference>
<feature type="domain" description="GST N-terminal" evidence="2">
    <location>
        <begin position="4"/>
        <end position="85"/>
    </location>
</feature>
<feature type="domain" description="GST C-terminal" evidence="3">
    <location>
        <begin position="90"/>
        <end position="210"/>
    </location>
</feature>
<protein>
    <submittedName>
        <fullName evidence="4">Putative maleylacetoacetate isomerase 2</fullName>
    </submittedName>
</protein>
<dbReference type="Pfam" id="PF13417">
    <property type="entry name" value="GST_N_3"/>
    <property type="match status" value="1"/>
</dbReference>
<comment type="similarity">
    <text evidence="1">Belongs to the GST superfamily. Zeta family.</text>
</comment>
<dbReference type="SUPFAM" id="SSF47616">
    <property type="entry name" value="GST C-terminal domain-like"/>
    <property type="match status" value="1"/>
</dbReference>
<dbReference type="InterPro" id="IPR004046">
    <property type="entry name" value="GST_C"/>
</dbReference>
<keyword evidence="5" id="KW-1185">Reference proteome</keyword>
<dbReference type="AlphaFoldDB" id="A0A1R1PKA5"/>
<reference evidence="5" key="1">
    <citation type="submission" date="2017-01" db="EMBL/GenBank/DDBJ databases">
        <authorList>
            <person name="Wang Y."/>
            <person name="White M."/>
            <person name="Kvist S."/>
            <person name="Moncalvo J.-M."/>
        </authorList>
    </citation>
    <scope>NUCLEOTIDE SEQUENCE [LARGE SCALE GENOMIC DNA]</scope>
    <source>
        <strain evidence="5">COL-18-3</strain>
    </source>
</reference>
<dbReference type="FunFam" id="1.20.1050.10:FF:000010">
    <property type="entry name" value="Maleylacetoacetate isomerase isoform 1"/>
    <property type="match status" value="1"/>
</dbReference>
<dbReference type="SUPFAM" id="SSF52833">
    <property type="entry name" value="Thioredoxin-like"/>
    <property type="match status" value="1"/>
</dbReference>
<organism evidence="4 5">
    <name type="scientific">Zancudomyces culisetae</name>
    <name type="common">Gut fungus</name>
    <name type="synonym">Smittium culisetae</name>
    <dbReference type="NCBI Taxonomy" id="1213189"/>
    <lineage>
        <taxon>Eukaryota</taxon>
        <taxon>Fungi</taxon>
        <taxon>Fungi incertae sedis</taxon>
        <taxon>Zoopagomycota</taxon>
        <taxon>Kickxellomycotina</taxon>
        <taxon>Harpellomycetes</taxon>
        <taxon>Harpellales</taxon>
        <taxon>Legeriomycetaceae</taxon>
        <taxon>Zancudomyces</taxon>
    </lineage>
</organism>
<dbReference type="GO" id="GO:0006749">
    <property type="term" value="P:glutathione metabolic process"/>
    <property type="evidence" value="ECO:0007669"/>
    <property type="project" value="TreeGrafter"/>
</dbReference>
<dbReference type="PANTHER" id="PTHR42673">
    <property type="entry name" value="MALEYLACETOACETATE ISOMERASE"/>
    <property type="match status" value="1"/>
</dbReference>
<dbReference type="InterPro" id="IPR010987">
    <property type="entry name" value="Glutathione-S-Trfase_C-like"/>
</dbReference>
<dbReference type="GO" id="GO:0016034">
    <property type="term" value="F:maleylacetoacetate isomerase activity"/>
    <property type="evidence" value="ECO:0007669"/>
    <property type="project" value="TreeGrafter"/>
</dbReference>
<sequence length="218" mass="24580">MANGKVVLYTYFRSTASTWVRIALNYKGIEYTPEFINLQKGEQNSEKYGEISSTHYVPCLDIDGVKLIESMSIIHYLEETRPERPLLPSDPIQRAQARTIASMIASGIQPLHNSSVLAGFPEEERTPRAANAIIKGFKAIEKFLKNSSGKYCVGDHITLADVYLFGSCLTSLRYNVNLNEFGLIYKVFQNLEKIESFQQGAWYNQPDCPENLKPGNTN</sequence>
<proteinExistence type="inferred from homology"/>
<dbReference type="PROSITE" id="PS50405">
    <property type="entry name" value="GST_CTER"/>
    <property type="match status" value="1"/>
</dbReference>
<evidence type="ECO:0000259" key="3">
    <source>
        <dbReference type="PROSITE" id="PS50405"/>
    </source>
</evidence>
<dbReference type="InterPro" id="IPR005955">
    <property type="entry name" value="GST_Zeta"/>
</dbReference>
<dbReference type="SFLD" id="SFLDS00019">
    <property type="entry name" value="Glutathione_Transferase_(cytos"/>
    <property type="match status" value="1"/>
</dbReference>
<dbReference type="GO" id="GO:0006559">
    <property type="term" value="P:L-phenylalanine catabolic process"/>
    <property type="evidence" value="ECO:0007669"/>
    <property type="project" value="TreeGrafter"/>
</dbReference>
<dbReference type="OrthoDB" id="202840at2759"/>
<evidence type="ECO:0000259" key="2">
    <source>
        <dbReference type="PROSITE" id="PS50404"/>
    </source>
</evidence>
<dbReference type="Proteomes" id="UP000188320">
    <property type="component" value="Unassembled WGS sequence"/>
</dbReference>